<dbReference type="PANTHER" id="PTHR20889:SF12">
    <property type="entry name" value="LP01149P"/>
    <property type="match status" value="1"/>
</dbReference>
<evidence type="ECO:0000313" key="5">
    <source>
        <dbReference type="EMBL" id="CEG38891.1"/>
    </source>
</evidence>
<proteinExistence type="predicted"/>
<dbReference type="InterPro" id="IPR023214">
    <property type="entry name" value="HAD_sf"/>
</dbReference>
<dbReference type="InterPro" id="IPR036412">
    <property type="entry name" value="HAD-like_sf"/>
</dbReference>
<keyword evidence="4" id="KW-0460">Magnesium</keyword>
<dbReference type="GeneID" id="36403992"/>
<dbReference type="STRING" id="4781.A0A0N7L4K0"/>
<dbReference type="Gene3D" id="3.40.50.1000">
    <property type="entry name" value="HAD superfamily/HAD-like"/>
    <property type="match status" value="2"/>
</dbReference>
<name>A0A0N7L4K0_PLAHL</name>
<dbReference type="InterPro" id="IPR006384">
    <property type="entry name" value="HAD_hydro_PyrdxlP_Pase-like"/>
</dbReference>
<keyword evidence="2" id="KW-0479">Metal-binding</keyword>
<dbReference type="NCBIfam" id="TIGR01488">
    <property type="entry name" value="HAD-SF-IB"/>
    <property type="match status" value="1"/>
</dbReference>
<dbReference type="RefSeq" id="XP_024575260.1">
    <property type="nucleotide sequence ID" value="XM_024724377.1"/>
</dbReference>
<sequence length="514" mass="59442">MFDHHDPARRAIINTVSSSILRRDTDNLLILFDFNDSLVDTNSDVFLFKELHPELCQSIAERYAQKPIWPKVVDEMLQILMNEKPHVTLELIRDTIAAIPVQAQMMAAIRMVVERFHADVKIISDGNTFYINSFLAFQELQKHVIEVFANPFELENRDNTSSRLRIRPYHSDHLQPHECSWCPANMCKGSIVDEIRRQKSYSRIVYVGDGTGDFCPASRLFENDIVLARSRLVGEPYGLQRRIDENPGVLHANVVSWSTGNDIYRYLIQFCQRPYEQIQLNPRTSSKVLVIFDYDWSLINENSDTYIFQKLHPDLLATLHDRRKIEQSWTQIMDDMLRQLAIDKPEISPDMIRATVSRVPIQSQMLDALRLAAEHYHAHVKIVSDANSVYIESMLTHHHLEQSPSTSWIYPYTTVLYVGDGSGDFCAATRLTKNDVVFARENEANGHSFGLIDRIDQYPTMVKAAVVPWSTGEDIYRHFARYLLGEPLYKMIDAHENKARIYLFNEHVIDIEKA</sequence>
<keyword evidence="6" id="KW-1185">Reference proteome</keyword>
<dbReference type="OMA" id="RIDENPG"/>
<comment type="cofactor">
    <cofactor evidence="1">
        <name>Mg(2+)</name>
        <dbReference type="ChEBI" id="CHEBI:18420"/>
    </cofactor>
</comment>
<dbReference type="Proteomes" id="UP000054928">
    <property type="component" value="Unassembled WGS sequence"/>
</dbReference>
<dbReference type="PANTHER" id="PTHR20889">
    <property type="entry name" value="PHOSPHATASE, ORPHAN 1, 2"/>
    <property type="match status" value="1"/>
</dbReference>
<evidence type="ECO:0000256" key="1">
    <source>
        <dbReference type="ARBA" id="ARBA00001946"/>
    </source>
</evidence>
<accession>A0A0N7L4K0</accession>
<dbReference type="GO" id="GO:0016791">
    <property type="term" value="F:phosphatase activity"/>
    <property type="evidence" value="ECO:0007669"/>
    <property type="project" value="InterPro"/>
</dbReference>
<dbReference type="AlphaFoldDB" id="A0A0N7L4K0"/>
<evidence type="ECO:0000256" key="2">
    <source>
        <dbReference type="ARBA" id="ARBA00022723"/>
    </source>
</evidence>
<evidence type="ECO:0000313" key="6">
    <source>
        <dbReference type="Proteomes" id="UP000054928"/>
    </source>
</evidence>
<dbReference type="NCBIfam" id="TIGR01489">
    <property type="entry name" value="DKMTPPase-SF"/>
    <property type="match status" value="1"/>
</dbReference>
<reference evidence="6" key="1">
    <citation type="submission" date="2014-09" db="EMBL/GenBank/DDBJ databases">
        <authorList>
            <person name="Sharma Rahul"/>
            <person name="Thines Marco"/>
        </authorList>
    </citation>
    <scope>NUCLEOTIDE SEQUENCE [LARGE SCALE GENOMIC DNA]</scope>
</reference>
<dbReference type="EMBL" id="CCYD01000322">
    <property type="protein sequence ID" value="CEG38891.1"/>
    <property type="molecule type" value="Genomic_DNA"/>
</dbReference>
<dbReference type="InterPro" id="IPR016965">
    <property type="entry name" value="Pase_PHOSPHO-typ"/>
</dbReference>
<keyword evidence="3" id="KW-0378">Hydrolase</keyword>
<dbReference type="GO" id="GO:0046872">
    <property type="term" value="F:metal ion binding"/>
    <property type="evidence" value="ECO:0007669"/>
    <property type="project" value="UniProtKB-KW"/>
</dbReference>
<dbReference type="Pfam" id="PF06888">
    <property type="entry name" value="Put_Phosphatase"/>
    <property type="match status" value="3"/>
</dbReference>
<dbReference type="SUPFAM" id="SSF56784">
    <property type="entry name" value="HAD-like"/>
    <property type="match status" value="2"/>
</dbReference>
<organism evidence="5 6">
    <name type="scientific">Plasmopara halstedii</name>
    <name type="common">Downy mildew of sunflower</name>
    <dbReference type="NCBI Taxonomy" id="4781"/>
    <lineage>
        <taxon>Eukaryota</taxon>
        <taxon>Sar</taxon>
        <taxon>Stramenopiles</taxon>
        <taxon>Oomycota</taxon>
        <taxon>Peronosporomycetes</taxon>
        <taxon>Peronosporales</taxon>
        <taxon>Peronosporaceae</taxon>
        <taxon>Plasmopara</taxon>
    </lineage>
</organism>
<evidence type="ECO:0000256" key="4">
    <source>
        <dbReference type="ARBA" id="ARBA00022842"/>
    </source>
</evidence>
<protein>
    <submittedName>
        <fullName evidence="5">Pyridoxal phosphate</fullName>
    </submittedName>
</protein>
<evidence type="ECO:0000256" key="3">
    <source>
        <dbReference type="ARBA" id="ARBA00022801"/>
    </source>
</evidence>
<dbReference type="OrthoDB" id="10267182at2759"/>